<dbReference type="Pfam" id="PF08240">
    <property type="entry name" value="ADH_N"/>
    <property type="match status" value="1"/>
</dbReference>
<accession>A0ABS1VM90</accession>
<dbReference type="InterPro" id="IPR013149">
    <property type="entry name" value="ADH-like_C"/>
</dbReference>
<dbReference type="InterPro" id="IPR011032">
    <property type="entry name" value="GroES-like_sf"/>
</dbReference>
<dbReference type="Pfam" id="PF00107">
    <property type="entry name" value="ADH_zinc_N"/>
    <property type="match status" value="1"/>
</dbReference>
<dbReference type="InterPro" id="IPR013154">
    <property type="entry name" value="ADH-like_N"/>
</dbReference>
<dbReference type="Gene3D" id="3.40.50.720">
    <property type="entry name" value="NAD(P)-binding Rossmann-like Domain"/>
    <property type="match status" value="1"/>
</dbReference>
<dbReference type="PANTHER" id="PTHR45033:SF2">
    <property type="entry name" value="ZINC-TYPE ALCOHOL DEHYDROGENASE-LIKE PROTEIN C1773.06C"/>
    <property type="match status" value="1"/>
</dbReference>
<evidence type="ECO:0000313" key="3">
    <source>
        <dbReference type="Proteomes" id="UP000598996"/>
    </source>
</evidence>
<organism evidence="2 3">
    <name type="scientific">Paractinoplanes lichenicola</name>
    <dbReference type="NCBI Taxonomy" id="2802976"/>
    <lineage>
        <taxon>Bacteria</taxon>
        <taxon>Bacillati</taxon>
        <taxon>Actinomycetota</taxon>
        <taxon>Actinomycetes</taxon>
        <taxon>Micromonosporales</taxon>
        <taxon>Micromonosporaceae</taxon>
        <taxon>Paractinoplanes</taxon>
    </lineage>
</organism>
<dbReference type="Proteomes" id="UP000598996">
    <property type="component" value="Unassembled WGS sequence"/>
</dbReference>
<protein>
    <submittedName>
        <fullName evidence="2">NAD(P)-dependent alcohol dehydrogenase</fullName>
    </submittedName>
</protein>
<dbReference type="SMART" id="SM00829">
    <property type="entry name" value="PKS_ER"/>
    <property type="match status" value="1"/>
</dbReference>
<evidence type="ECO:0000313" key="2">
    <source>
        <dbReference type="EMBL" id="MBL7255848.1"/>
    </source>
</evidence>
<dbReference type="SUPFAM" id="SSF50129">
    <property type="entry name" value="GroES-like"/>
    <property type="match status" value="1"/>
</dbReference>
<keyword evidence="3" id="KW-1185">Reference proteome</keyword>
<evidence type="ECO:0000259" key="1">
    <source>
        <dbReference type="SMART" id="SM00829"/>
    </source>
</evidence>
<dbReference type="InterPro" id="IPR052711">
    <property type="entry name" value="Zinc_ADH-like"/>
</dbReference>
<dbReference type="InterPro" id="IPR036291">
    <property type="entry name" value="NAD(P)-bd_dom_sf"/>
</dbReference>
<dbReference type="EMBL" id="JAENHO010000004">
    <property type="protein sequence ID" value="MBL7255848.1"/>
    <property type="molecule type" value="Genomic_DNA"/>
</dbReference>
<reference evidence="2 3" key="1">
    <citation type="submission" date="2021-01" db="EMBL/GenBank/DDBJ databases">
        <title>Actinoplanes sp. nov. LDG1-01 isolated from lichen.</title>
        <authorList>
            <person name="Saeng-In P."/>
            <person name="Phongsopitanun W."/>
            <person name="Kanchanasin P."/>
            <person name="Yuki M."/>
            <person name="Kudo T."/>
            <person name="Ohkuma M."/>
            <person name="Tanasupawat S."/>
        </authorList>
    </citation>
    <scope>NUCLEOTIDE SEQUENCE [LARGE SCALE GENOMIC DNA]</scope>
    <source>
        <strain evidence="2 3">LDG1-01</strain>
    </source>
</reference>
<sequence length="336" mass="34334">MRKWVLQPGVLGLDALSLIDDADVPEPGPGQVRVAVRAASVNYRDQIIINGEYGQTIATPTIPLSDASGVIDAVGPDVYGWKLGDRVISVYFDGWVDGPPTGGMGFGLGAPGEDGVLAEYIVLDADRVAAMPASLDFAQAATLTCAGLTAWTALFEEHPVTADQTVLTLGTGGVAIFAVQLARAMGAKVLATTSREEKVDRLTELGAAQVFNYRTDPAWGQSVAAAGGADKVVNAAGGGALAQSVFAVNPGGEIAVMGLFSGGDEPPALPVLMAKGASIRGTAVGGSAALNRLGAFIDAHGIKPVVQHTYAFTDARAAYAAQAGRDVFGKIVIETA</sequence>
<feature type="domain" description="Enoyl reductase (ER)" evidence="1">
    <location>
        <begin position="12"/>
        <end position="333"/>
    </location>
</feature>
<dbReference type="SUPFAM" id="SSF51735">
    <property type="entry name" value="NAD(P)-binding Rossmann-fold domains"/>
    <property type="match status" value="1"/>
</dbReference>
<dbReference type="PANTHER" id="PTHR45033">
    <property type="match status" value="1"/>
</dbReference>
<comment type="caution">
    <text evidence="2">The sequence shown here is derived from an EMBL/GenBank/DDBJ whole genome shotgun (WGS) entry which is preliminary data.</text>
</comment>
<proteinExistence type="predicted"/>
<dbReference type="CDD" id="cd08276">
    <property type="entry name" value="MDR7"/>
    <property type="match status" value="1"/>
</dbReference>
<name>A0ABS1VM90_9ACTN</name>
<gene>
    <name evidence="2" type="ORF">JKJ07_16210</name>
</gene>
<dbReference type="Gene3D" id="3.90.180.10">
    <property type="entry name" value="Medium-chain alcohol dehydrogenases, catalytic domain"/>
    <property type="match status" value="1"/>
</dbReference>
<dbReference type="InterPro" id="IPR020843">
    <property type="entry name" value="ER"/>
</dbReference>
<dbReference type="RefSeq" id="WP_202992349.1">
    <property type="nucleotide sequence ID" value="NZ_JAENHO010000004.1"/>
</dbReference>